<feature type="region of interest" description="Disordered" evidence="2">
    <location>
        <begin position="1007"/>
        <end position="1050"/>
    </location>
</feature>
<reference evidence="4" key="1">
    <citation type="submission" date="2019-05" db="EMBL/GenBank/DDBJ databases">
        <title>Annotation for the trematode Fasciolopsis buski.</title>
        <authorList>
            <person name="Choi Y.-J."/>
        </authorList>
    </citation>
    <scope>NUCLEOTIDE SEQUENCE</scope>
    <source>
        <strain evidence="4">HT</strain>
        <tissue evidence="4">Whole worm</tissue>
    </source>
</reference>
<evidence type="ECO:0000313" key="4">
    <source>
        <dbReference type="EMBL" id="KAA0184442.1"/>
    </source>
</evidence>
<feature type="region of interest" description="Disordered" evidence="2">
    <location>
        <begin position="1161"/>
        <end position="1205"/>
    </location>
</feature>
<dbReference type="AlphaFoldDB" id="A0A8E0RMR5"/>
<feature type="compositionally biased region" description="Basic and acidic residues" evidence="2">
    <location>
        <begin position="1030"/>
        <end position="1040"/>
    </location>
</feature>
<feature type="coiled-coil region" evidence="1">
    <location>
        <begin position="20"/>
        <end position="47"/>
    </location>
</feature>
<dbReference type="GO" id="GO:0051865">
    <property type="term" value="P:protein autoubiquitination"/>
    <property type="evidence" value="ECO:0007669"/>
    <property type="project" value="TreeGrafter"/>
</dbReference>
<feature type="compositionally biased region" description="Basic and acidic residues" evidence="2">
    <location>
        <begin position="623"/>
        <end position="637"/>
    </location>
</feature>
<feature type="region of interest" description="Disordered" evidence="2">
    <location>
        <begin position="869"/>
        <end position="948"/>
    </location>
</feature>
<dbReference type="GO" id="GO:0070842">
    <property type="term" value="P:aggresome assembly"/>
    <property type="evidence" value="ECO:0007669"/>
    <property type="project" value="TreeGrafter"/>
</dbReference>
<keyword evidence="5" id="KW-1185">Reference proteome</keyword>
<proteinExistence type="predicted"/>
<dbReference type="Proteomes" id="UP000728185">
    <property type="component" value="Unassembled WGS sequence"/>
</dbReference>
<dbReference type="PANTHER" id="PTHR36754:SF2">
    <property type="entry name" value="E3 UBIQUITIN-PROTEIN LIGASE TRIM37"/>
    <property type="match status" value="1"/>
</dbReference>
<dbReference type="PANTHER" id="PTHR36754">
    <property type="entry name" value="E3 UBIQUITIN-PROTEIN LIGASE TRIM37"/>
    <property type="match status" value="1"/>
</dbReference>
<dbReference type="InterPro" id="IPR002083">
    <property type="entry name" value="MATH/TRAF_dom"/>
</dbReference>
<dbReference type="Gene3D" id="2.60.210.10">
    <property type="entry name" value="Apoptosis, Tumor Necrosis Factor Receptor Associated Protein 2, Chain A"/>
    <property type="match status" value="1"/>
</dbReference>
<evidence type="ECO:0000256" key="2">
    <source>
        <dbReference type="SAM" id="MobiDB-lite"/>
    </source>
</evidence>
<feature type="compositionally biased region" description="Polar residues" evidence="2">
    <location>
        <begin position="1041"/>
        <end position="1050"/>
    </location>
</feature>
<evidence type="ECO:0000256" key="1">
    <source>
        <dbReference type="SAM" id="Coils"/>
    </source>
</evidence>
<organism evidence="4 5">
    <name type="scientific">Fasciolopsis buskii</name>
    <dbReference type="NCBI Taxonomy" id="27845"/>
    <lineage>
        <taxon>Eukaryota</taxon>
        <taxon>Metazoa</taxon>
        <taxon>Spiralia</taxon>
        <taxon>Lophotrochozoa</taxon>
        <taxon>Platyhelminthes</taxon>
        <taxon>Trematoda</taxon>
        <taxon>Digenea</taxon>
        <taxon>Plagiorchiida</taxon>
        <taxon>Echinostomata</taxon>
        <taxon>Echinostomatoidea</taxon>
        <taxon>Fasciolidae</taxon>
        <taxon>Fasciolopsis</taxon>
    </lineage>
</organism>
<name>A0A8E0RMR5_9TREM</name>
<dbReference type="InterPro" id="IPR037299">
    <property type="entry name" value="TRIM37_MATH"/>
</dbReference>
<gene>
    <name evidence="4" type="ORF">FBUS_09481</name>
</gene>
<dbReference type="CDD" id="cd03773">
    <property type="entry name" value="MATH_TRIM37"/>
    <property type="match status" value="1"/>
</dbReference>
<dbReference type="SUPFAM" id="SSF49599">
    <property type="entry name" value="TRAF domain-like"/>
    <property type="match status" value="1"/>
</dbReference>
<feature type="compositionally biased region" description="Polar residues" evidence="2">
    <location>
        <begin position="1190"/>
        <end position="1205"/>
    </location>
</feature>
<dbReference type="OrthoDB" id="192247at2759"/>
<feature type="compositionally biased region" description="Polar residues" evidence="2">
    <location>
        <begin position="687"/>
        <end position="714"/>
    </location>
</feature>
<feature type="compositionally biased region" description="Acidic residues" evidence="2">
    <location>
        <begin position="612"/>
        <end position="621"/>
    </location>
</feature>
<feature type="compositionally biased region" description="Polar residues" evidence="2">
    <location>
        <begin position="533"/>
        <end position="549"/>
    </location>
</feature>
<evidence type="ECO:0000259" key="3">
    <source>
        <dbReference type="PROSITE" id="PS50144"/>
    </source>
</evidence>
<dbReference type="GO" id="GO:0016235">
    <property type="term" value="C:aggresome"/>
    <property type="evidence" value="ECO:0007669"/>
    <property type="project" value="TreeGrafter"/>
</dbReference>
<dbReference type="GO" id="GO:0006513">
    <property type="term" value="P:protein monoubiquitination"/>
    <property type="evidence" value="ECO:0007669"/>
    <property type="project" value="TreeGrafter"/>
</dbReference>
<feature type="domain" description="MATH" evidence="3">
    <location>
        <begin position="88"/>
        <end position="215"/>
    </location>
</feature>
<feature type="compositionally biased region" description="Acidic residues" evidence="2">
    <location>
        <begin position="555"/>
        <end position="570"/>
    </location>
</feature>
<feature type="compositionally biased region" description="Polar residues" evidence="2">
    <location>
        <begin position="820"/>
        <end position="830"/>
    </location>
</feature>
<feature type="compositionally biased region" description="Acidic residues" evidence="2">
    <location>
        <begin position="497"/>
        <end position="525"/>
    </location>
</feature>
<dbReference type="Pfam" id="PF22486">
    <property type="entry name" value="MATH_2"/>
    <property type="match status" value="1"/>
</dbReference>
<dbReference type="GO" id="GO:0061630">
    <property type="term" value="F:ubiquitin protein ligase activity"/>
    <property type="evidence" value="ECO:0007669"/>
    <property type="project" value="TreeGrafter"/>
</dbReference>
<dbReference type="InterPro" id="IPR053003">
    <property type="entry name" value="TRIM_RBCC_E3_ubiq-ligases"/>
</dbReference>
<keyword evidence="1" id="KW-0175">Coiled coil</keyword>
<dbReference type="SMART" id="SM00061">
    <property type="entry name" value="MATH"/>
    <property type="match status" value="1"/>
</dbReference>
<feature type="region of interest" description="Disordered" evidence="2">
    <location>
        <begin position="802"/>
        <end position="854"/>
    </location>
</feature>
<protein>
    <submittedName>
        <fullName evidence="4">E3 ubiquitin-protein ligase TRIM37</fullName>
    </submittedName>
</protein>
<dbReference type="GO" id="GO:0031625">
    <property type="term" value="F:ubiquitin protein ligase binding"/>
    <property type="evidence" value="ECO:0007669"/>
    <property type="project" value="TreeGrafter"/>
</dbReference>
<feature type="region of interest" description="Disordered" evidence="2">
    <location>
        <begin position="492"/>
        <end position="637"/>
    </location>
</feature>
<evidence type="ECO:0000313" key="5">
    <source>
        <dbReference type="Proteomes" id="UP000728185"/>
    </source>
</evidence>
<dbReference type="EMBL" id="LUCM01011098">
    <property type="protein sequence ID" value="KAA0184442.1"/>
    <property type="molecule type" value="Genomic_DNA"/>
</dbReference>
<dbReference type="PROSITE" id="PS50144">
    <property type="entry name" value="MATH"/>
    <property type="match status" value="1"/>
</dbReference>
<sequence length="1205" mass="131557">MITRLDSQLKSKLVTLMGQRSQLFQEIEMLEALLQGVQTELDTVSRAEIISRYPEILAMFAEVHRKPMVSFVTAPVAADFISEIVPPYDSSTFTLQNYSILRQRADPVYSQPLHVGGLSWRLKVYPDGNGVVRGNYLSVFIELSAGLLEASKYEYRVEMIHQASRDSSRNIVREFASHFEVGESWGYNRFFRLDLLQSEGYLDSETDSLVLIFQVRAPTYFQKCRDQQWHIAQLEANQGHCFSQLAELKEQLAAQLTHQNGLVPDPVRNSTNKLATTITAAVAPMLSSSTVDRTTTLTPLVSASTVMVVQPSPRMSGDVSEMHDNNCPLLKPIAPSGSSDQEKVDGSANLPRLSTCSPSPARQQSEPTLLNTWSEHRSERNLSSVGRAYSDTMRPRDADPHLFFGRSIDYPSESLSEPLLLNLLRSVTPHRTPHSVLSSVELSPLTRSFQSDPDSGRDLVDLARTRLGVHGGVPGRYYNSSGIGQAFTSIVRGRADENDDNDENGGEDDDDDEGEGEDEGEDVEDGEVRTVIRCNQQRVLQSRSITSPLDVTGNDGDEGAADAEGDDGDESDGRSVGDDDDDDDADDNVRTNADSTLLRSSGETRPDSVDPRDEEPDDPECNLESHEDGVDSDDDLARLTHDDSDYCDLVGRRCYDLSSTVAENRSDPCNGQQSASTSVLRLSGIVETNSDGSGLNGRQSQGYSRHSSNTADVESSTHRADLGVSARGESLSLLEDLLSLPTPRNRAPGNSRIQLEQLLRRRDRVRGDRFLSRYKWGHRAHTRVASARLHSDVPVNSARFSAHGSKTVESPGTSDLLCPINSSTQSTMIDSDSPREESGLRASAHSDQSNVEDDYNVCRRLQGALRSKPNEGSFVRTDNSWQVDGYGCSGTKPSPHSNHRSPTESRRGDPQIAPTPPQSSSSRPGWESRLPSVDQDASRSSNPRPRCDGGVCCPESWSVNTPLAEPFAQAESLLNQGLGDVTRSLALEQNSRSYPGRDYFRRLRRLSSESGSTKQAVANLENDVDEETMTGDRDVSEHSDTTQPLTESDKSTSILASLFTSVSLNQGRSSVTTNPTTTVAPINGTSISSSTAAVTSWSVTKPQFAINSPRLATGNALGVTGGSRISPRSTVLMNPGVSRKPVLVGSNKVHCCSSAKTGVHITSGTGSMDSERATNTGLSEPQQEEIKQNGRINHISTTPNKDLFR</sequence>
<feature type="compositionally biased region" description="Polar residues" evidence="2">
    <location>
        <begin position="1161"/>
        <end position="1181"/>
    </location>
</feature>
<feature type="compositionally biased region" description="Basic and acidic residues" evidence="2">
    <location>
        <begin position="602"/>
        <end position="611"/>
    </location>
</feature>
<dbReference type="GO" id="GO:0005778">
    <property type="term" value="C:peroxisomal membrane"/>
    <property type="evidence" value="ECO:0007669"/>
    <property type="project" value="TreeGrafter"/>
</dbReference>
<dbReference type="InterPro" id="IPR008974">
    <property type="entry name" value="TRAF-like"/>
</dbReference>
<comment type="caution">
    <text evidence="4">The sequence shown here is derived from an EMBL/GenBank/DDBJ whole genome shotgun (WGS) entry which is preliminary data.</text>
</comment>
<accession>A0A8E0RMR5</accession>
<dbReference type="GO" id="GO:0005164">
    <property type="term" value="F:tumor necrosis factor receptor binding"/>
    <property type="evidence" value="ECO:0007669"/>
    <property type="project" value="TreeGrafter"/>
</dbReference>
<feature type="region of interest" description="Disordered" evidence="2">
    <location>
        <begin position="687"/>
        <end position="719"/>
    </location>
</feature>